<accession>A0A1I3K2C8</accession>
<organism evidence="1 2">
    <name type="scientific">Kaistella treverensis</name>
    <dbReference type="NCBI Taxonomy" id="631455"/>
    <lineage>
        <taxon>Bacteria</taxon>
        <taxon>Pseudomonadati</taxon>
        <taxon>Bacteroidota</taxon>
        <taxon>Flavobacteriia</taxon>
        <taxon>Flavobacteriales</taxon>
        <taxon>Weeksellaceae</taxon>
        <taxon>Chryseobacterium group</taxon>
        <taxon>Kaistella</taxon>
    </lineage>
</organism>
<dbReference type="RefSeq" id="WP_089818409.1">
    <property type="nucleotide sequence ID" value="NZ_FORQ01000001.1"/>
</dbReference>
<evidence type="ECO:0000313" key="1">
    <source>
        <dbReference type="EMBL" id="SFI66657.1"/>
    </source>
</evidence>
<gene>
    <name evidence="1" type="ORF">SAMN05421638_0550</name>
</gene>
<dbReference type="Proteomes" id="UP000242560">
    <property type="component" value="Unassembled WGS sequence"/>
</dbReference>
<name>A0A1I3K2C8_9FLAO</name>
<sequence>MKKFAAIIAFFCVLNISAQQRYDWLKINRFRVAHLSDSLKENSGLEFINGRLFTLNDSGNPSDLFEIDEVSGKLKKVFPTNIKNIDWEALAADSANLYIADFGNNEGTRKDLAIYKVPVKDSLALNSVQKIPFFYPEQQDFFPKPLNNNFDAEAIIFLNGKLHIFTKEWQSKATTHYIINPEITENQPAQKIKSFNTGFTVSDAAYFAGRLYLVGYTKKTEVFLSIFSETEQGIFFNKNPKTFYLGSALKIGQIEGLAVNEKGIYLAGEELIFSIFKAKPYLYFIPHEKIK</sequence>
<proteinExistence type="predicted"/>
<keyword evidence="2" id="KW-1185">Reference proteome</keyword>
<dbReference type="EMBL" id="FORQ01000001">
    <property type="protein sequence ID" value="SFI66657.1"/>
    <property type="molecule type" value="Genomic_DNA"/>
</dbReference>
<evidence type="ECO:0000313" key="2">
    <source>
        <dbReference type="Proteomes" id="UP000242560"/>
    </source>
</evidence>
<reference evidence="2" key="1">
    <citation type="submission" date="2016-10" db="EMBL/GenBank/DDBJ databases">
        <authorList>
            <person name="Varghese N."/>
            <person name="Submissions S."/>
        </authorList>
    </citation>
    <scope>NUCLEOTIDE SEQUENCE [LARGE SCALE GENOMIC DNA]</scope>
    <source>
        <strain evidence="2">DSM 22251</strain>
    </source>
</reference>
<protein>
    <submittedName>
        <fullName evidence="1">Uncharacterized protein</fullName>
    </submittedName>
</protein>
<dbReference type="AlphaFoldDB" id="A0A1I3K2C8"/>